<dbReference type="AlphaFoldDB" id="A0A137NRW5"/>
<feature type="transmembrane region" description="Helical" evidence="1">
    <location>
        <begin position="166"/>
        <end position="186"/>
    </location>
</feature>
<dbReference type="Proteomes" id="UP000070444">
    <property type="component" value="Unassembled WGS sequence"/>
</dbReference>
<reference evidence="2 3" key="1">
    <citation type="journal article" date="2015" name="Genome Biol. Evol.">
        <title>Phylogenomic analyses indicate that early fungi evolved digesting cell walls of algal ancestors of land plants.</title>
        <authorList>
            <person name="Chang Y."/>
            <person name="Wang S."/>
            <person name="Sekimoto S."/>
            <person name="Aerts A.L."/>
            <person name="Choi C."/>
            <person name="Clum A."/>
            <person name="LaButti K.M."/>
            <person name="Lindquist E.A."/>
            <person name="Yee Ngan C."/>
            <person name="Ohm R.A."/>
            <person name="Salamov A.A."/>
            <person name="Grigoriev I.V."/>
            <person name="Spatafora J.W."/>
            <person name="Berbee M.L."/>
        </authorList>
    </citation>
    <scope>NUCLEOTIDE SEQUENCE [LARGE SCALE GENOMIC DNA]</scope>
    <source>
        <strain evidence="2 3">NRRL 28638</strain>
    </source>
</reference>
<keyword evidence="1" id="KW-0812">Transmembrane</keyword>
<protein>
    <submittedName>
        <fullName evidence="2">Uncharacterized protein</fullName>
    </submittedName>
</protein>
<accession>A0A137NRW5</accession>
<proteinExistence type="predicted"/>
<keyword evidence="1" id="KW-1133">Transmembrane helix</keyword>
<evidence type="ECO:0000313" key="3">
    <source>
        <dbReference type="Proteomes" id="UP000070444"/>
    </source>
</evidence>
<name>A0A137NRW5_CONC2</name>
<feature type="transmembrane region" description="Helical" evidence="1">
    <location>
        <begin position="36"/>
        <end position="55"/>
    </location>
</feature>
<evidence type="ECO:0000256" key="1">
    <source>
        <dbReference type="SAM" id="Phobius"/>
    </source>
</evidence>
<dbReference type="EMBL" id="KQ964875">
    <property type="protein sequence ID" value="KXN65464.1"/>
    <property type="molecule type" value="Genomic_DNA"/>
</dbReference>
<gene>
    <name evidence="2" type="ORF">CONCODRAFT_12932</name>
</gene>
<sequence length="240" mass="26871">MFEKYNFNSVLILSTLLTFIVGFCITEDYKTHSISYPISVFALQLTSIGIYCAFIQNEFFKAHILYQVFAVALVTGYQGGRSIEHVLKQGLNIDFNYANVGWALTAVALYSKLPELVVKCIRFDIGYAISFILVQNIEALSSYNELISAIVGFGFIAINRLNFEKVSFITTIYCYAHMIVFGIETLIKQLPLGLDQSYILTILSNISIVLVMIAAKYSHFSQKSGKDQSVATSEVAYSTF</sequence>
<organism evidence="2 3">
    <name type="scientific">Conidiobolus coronatus (strain ATCC 28846 / CBS 209.66 / NRRL 28638)</name>
    <name type="common">Delacroixia coronata</name>
    <dbReference type="NCBI Taxonomy" id="796925"/>
    <lineage>
        <taxon>Eukaryota</taxon>
        <taxon>Fungi</taxon>
        <taxon>Fungi incertae sedis</taxon>
        <taxon>Zoopagomycota</taxon>
        <taxon>Entomophthoromycotina</taxon>
        <taxon>Entomophthoromycetes</taxon>
        <taxon>Entomophthorales</taxon>
        <taxon>Ancylistaceae</taxon>
        <taxon>Conidiobolus</taxon>
    </lineage>
</organism>
<feature type="transmembrane region" description="Helical" evidence="1">
    <location>
        <begin position="198"/>
        <end position="217"/>
    </location>
</feature>
<evidence type="ECO:0000313" key="2">
    <source>
        <dbReference type="EMBL" id="KXN65464.1"/>
    </source>
</evidence>
<keyword evidence="3" id="KW-1185">Reference proteome</keyword>
<keyword evidence="1" id="KW-0472">Membrane</keyword>